<proteinExistence type="inferred from homology"/>
<evidence type="ECO:0000256" key="3">
    <source>
        <dbReference type="ARBA" id="ARBA00022980"/>
    </source>
</evidence>
<organism evidence="8">
    <name type="scientific">Blastobotrys adeninivorans</name>
    <name type="common">Yeast</name>
    <name type="synonym">Arxula adeninivorans</name>
    <dbReference type="NCBI Taxonomy" id="409370"/>
    <lineage>
        <taxon>Eukaryota</taxon>
        <taxon>Fungi</taxon>
        <taxon>Dikarya</taxon>
        <taxon>Ascomycota</taxon>
        <taxon>Saccharomycotina</taxon>
        <taxon>Dipodascomycetes</taxon>
        <taxon>Dipodascales</taxon>
        <taxon>Trichomonascaceae</taxon>
        <taxon>Blastobotrys</taxon>
    </lineage>
</organism>
<dbReference type="EMBL" id="HG937694">
    <property type="protein sequence ID" value="CDP37312.1"/>
    <property type="molecule type" value="Genomic_DNA"/>
</dbReference>
<keyword evidence="3" id="KW-0689">Ribosomal protein</keyword>
<reference evidence="8" key="2">
    <citation type="submission" date="2014-06" db="EMBL/GenBank/DDBJ databases">
        <title>The complete genome of Blastobotrys (Arxula) adeninivorans LS3 - a yeast of biotechnological interest.</title>
        <authorList>
            <person name="Kunze G."/>
            <person name="Gaillardin C."/>
            <person name="Czernicka M."/>
            <person name="Durrens P."/>
            <person name="Martin T."/>
            <person name="Boer E."/>
            <person name="Gabaldon T."/>
            <person name="Cruz J."/>
            <person name="Talla E."/>
            <person name="Marck C."/>
            <person name="Goffeau A."/>
            <person name="Barbe V."/>
            <person name="Baret P."/>
            <person name="Baronian K."/>
            <person name="Beier S."/>
            <person name="Bleykasten C."/>
            <person name="Bode R."/>
            <person name="Casaregola S."/>
            <person name="Despons L."/>
            <person name="Fairhead C."/>
            <person name="Giersberg M."/>
            <person name="Gierski P."/>
            <person name="Hahnel U."/>
            <person name="Hartmann A."/>
            <person name="Jankowska D."/>
            <person name="Jubin C."/>
            <person name="Jung P."/>
            <person name="Lafontaine I."/>
            <person name="Leh-Louis V."/>
            <person name="Lemaire M."/>
            <person name="Marcet-Houben M."/>
            <person name="Mascher M."/>
            <person name="Morel G."/>
            <person name="Richard G.-F."/>
            <person name="Riechen J."/>
            <person name="Sacerdot C."/>
            <person name="Sarkar A."/>
            <person name="Savel G."/>
            <person name="Schacherer J."/>
            <person name="Sherman D."/>
            <person name="Straub M.-L."/>
            <person name="Stein N."/>
            <person name="Thierry A."/>
            <person name="Trautwein-Schult A."/>
            <person name="Westhof E."/>
            <person name="Worch S."/>
            <person name="Dujon B."/>
            <person name="Souciet J.-L."/>
            <person name="Wincker P."/>
            <person name="Scholz U."/>
            <person name="Neuveglise N."/>
        </authorList>
    </citation>
    <scope>NUCLEOTIDE SEQUENCE</scope>
    <source>
        <strain evidence="8">LS3</strain>
    </source>
</reference>
<feature type="compositionally biased region" description="Basic and acidic residues" evidence="7">
    <location>
        <begin position="66"/>
        <end position="78"/>
    </location>
</feature>
<evidence type="ECO:0000256" key="5">
    <source>
        <dbReference type="ARBA" id="ARBA00023274"/>
    </source>
</evidence>
<name>A0A060TEL0_BLAAD</name>
<dbReference type="PANTHER" id="PTHR13362:SF2">
    <property type="entry name" value="SMALL RIBOSOMAL SUBUNIT PROTEIN MS33"/>
    <property type="match status" value="1"/>
</dbReference>
<dbReference type="PhylomeDB" id="A0A060TEL0"/>
<evidence type="ECO:0000256" key="7">
    <source>
        <dbReference type="SAM" id="MobiDB-lite"/>
    </source>
</evidence>
<evidence type="ECO:0000256" key="4">
    <source>
        <dbReference type="ARBA" id="ARBA00023128"/>
    </source>
</evidence>
<feature type="region of interest" description="Disordered" evidence="7">
    <location>
        <begin position="66"/>
        <end position="110"/>
    </location>
</feature>
<comment type="subcellular location">
    <subcellularLocation>
        <location evidence="1">Mitochondrion</location>
    </subcellularLocation>
</comment>
<evidence type="ECO:0000313" key="8">
    <source>
        <dbReference type="EMBL" id="CDP37312.1"/>
    </source>
</evidence>
<protein>
    <recommendedName>
        <fullName evidence="6">Small ribosomal subunit protein mS33</fullName>
    </recommendedName>
</protein>
<comment type="similarity">
    <text evidence="2">Belongs to the mitochondrion-specific ribosomal protein mS33 family.</text>
</comment>
<feature type="compositionally biased region" description="Basic residues" evidence="7">
    <location>
        <begin position="84"/>
        <end position="94"/>
    </location>
</feature>
<dbReference type="Pfam" id="PF08293">
    <property type="entry name" value="MRP-S33"/>
    <property type="match status" value="1"/>
</dbReference>
<dbReference type="GO" id="GO:1990904">
    <property type="term" value="C:ribonucleoprotein complex"/>
    <property type="evidence" value="ECO:0007669"/>
    <property type="project" value="UniProtKB-KW"/>
</dbReference>
<accession>A0A060TEL0</accession>
<dbReference type="PANTHER" id="PTHR13362">
    <property type="entry name" value="MITOCHONDRIAL RIBOSOMAL PROTEIN S33"/>
    <property type="match status" value="1"/>
</dbReference>
<dbReference type="InterPro" id="IPR013219">
    <property type="entry name" value="Ribosomal_mS33"/>
</dbReference>
<sequence>MLNPPKSRMLQLVQLSKTIFRESFNPDNKRTGAKVLRERLKGPLIRNYYMPRPPTLTLRHLRKIDPEPNHYDEDEYRRVQNIAARKRKGKGKPTKSKEAASAPAKGKKKK</sequence>
<dbReference type="GO" id="GO:0005840">
    <property type="term" value="C:ribosome"/>
    <property type="evidence" value="ECO:0007669"/>
    <property type="project" value="UniProtKB-KW"/>
</dbReference>
<gene>
    <name evidence="8" type="ORF">GNLVRS02_ARAD1D08580g</name>
</gene>
<keyword evidence="5" id="KW-0687">Ribonucleoprotein</keyword>
<reference evidence="8" key="1">
    <citation type="submission" date="2014-02" db="EMBL/GenBank/DDBJ databases">
        <authorList>
            <person name="Genoscope - CEA"/>
        </authorList>
    </citation>
    <scope>NUCLEOTIDE SEQUENCE</scope>
    <source>
        <strain evidence="8">LS3</strain>
    </source>
</reference>
<evidence type="ECO:0000256" key="2">
    <source>
        <dbReference type="ARBA" id="ARBA00008970"/>
    </source>
</evidence>
<dbReference type="GO" id="GO:0005739">
    <property type="term" value="C:mitochondrion"/>
    <property type="evidence" value="ECO:0007669"/>
    <property type="project" value="UniProtKB-SubCell"/>
</dbReference>
<dbReference type="AlphaFoldDB" id="A0A060TEL0"/>
<evidence type="ECO:0000256" key="6">
    <source>
        <dbReference type="ARBA" id="ARBA00035132"/>
    </source>
</evidence>
<evidence type="ECO:0000256" key="1">
    <source>
        <dbReference type="ARBA" id="ARBA00004173"/>
    </source>
</evidence>
<keyword evidence="4" id="KW-0496">Mitochondrion</keyword>